<dbReference type="GeneID" id="94290895"/>
<sequence length="607" mass="62784">MADSSRDAPNLPSWPLYMMMSGQAVGADSFCKYPNGGTAATTWAPSPGATGTAGSMGASLNGVSTQPASVVPVGGTGSFYFSFCGTDGLMIGDTADTNLSTSYANAVTSSTFSASNTTTNSQAVSLTTTSATVVNGMQLAAVNREYFYGIPTPSVPNRADCASSSVASNCSSMSDHHAGEYGTAVPPPMPTSSLVVKNSAASPDGVQKDVLALMAAEQQQQKFVLQQRNVYMSGLPVNFRPPAFRAMCAVFGRIESSKLCMEADDSSRCRGFGFVLFYDVESATSCISSLNGKMMQGRTLQVRRADLSAAPQPLHPVTQRNRTGSGLVTPPSQGQQTSSNVVLPGPPVPGLPVYSPHPSPVGQPSTNPIVMSAVPFTYATPTGATPPLGSTSLKSVSTANSFLLGASTPASSSLGATSTPTVMYASNSTIHPTMRGGVPVMQLITAVSPGSTSAMVHQPLSTISHTSPSGRDGATSQNETPSSLASSCAPTGFSSSSQHLIQLQSPTTQQQQQQQLQLQQQHGIPVTQLSPVQPHAQSQRPCSACTNMTVYHAPETTSGAGNLHLNPSARPSAVPSAYSTIGNLAQDYLMGVDPTASSSNVYYFISQ</sequence>
<keyword evidence="5" id="KW-1185">Reference proteome</keyword>
<feature type="compositionally biased region" description="Low complexity" evidence="2">
    <location>
        <begin position="494"/>
        <end position="519"/>
    </location>
</feature>
<evidence type="ECO:0000259" key="3">
    <source>
        <dbReference type="PROSITE" id="PS50102"/>
    </source>
</evidence>
<evidence type="ECO:0000313" key="4">
    <source>
        <dbReference type="EMBL" id="KAG5504395.1"/>
    </source>
</evidence>
<organism evidence="4 5">
    <name type="scientific">Porcisia hertigi</name>
    <dbReference type="NCBI Taxonomy" id="2761500"/>
    <lineage>
        <taxon>Eukaryota</taxon>
        <taxon>Discoba</taxon>
        <taxon>Euglenozoa</taxon>
        <taxon>Kinetoplastea</taxon>
        <taxon>Metakinetoplastina</taxon>
        <taxon>Trypanosomatida</taxon>
        <taxon>Trypanosomatidae</taxon>
        <taxon>Leishmaniinae</taxon>
        <taxon>Porcisia</taxon>
    </lineage>
</organism>
<dbReference type="PANTHER" id="PTHR48037:SF1">
    <property type="entry name" value="RRM DOMAIN-CONTAINING PROTEIN"/>
    <property type="match status" value="1"/>
</dbReference>
<proteinExistence type="predicted"/>
<dbReference type="SUPFAM" id="SSF54928">
    <property type="entry name" value="RNA-binding domain, RBD"/>
    <property type="match status" value="1"/>
</dbReference>
<evidence type="ECO:0000256" key="1">
    <source>
        <dbReference type="PROSITE-ProRule" id="PRU00176"/>
    </source>
</evidence>
<comment type="caution">
    <text evidence="4">The sequence shown here is derived from an EMBL/GenBank/DDBJ whole genome shotgun (WGS) entry which is preliminary data.</text>
</comment>
<dbReference type="SMART" id="SM00360">
    <property type="entry name" value="RRM"/>
    <property type="match status" value="1"/>
</dbReference>
<reference evidence="4 5" key="1">
    <citation type="submission" date="2021-02" db="EMBL/GenBank/DDBJ databases">
        <title>Porcisia hertigi Genome sequencing and assembly.</title>
        <authorList>
            <person name="Almutairi H."/>
            <person name="Gatherer D."/>
        </authorList>
    </citation>
    <scope>NUCLEOTIDE SEQUENCE [LARGE SCALE GENOMIC DNA]</scope>
    <source>
        <strain evidence="4 5">C119</strain>
    </source>
</reference>
<dbReference type="OrthoDB" id="6159137at2759"/>
<name>A0A836LDN6_9TRYP</name>
<dbReference type="EMBL" id="JAFJZO010000023">
    <property type="protein sequence ID" value="KAG5504395.1"/>
    <property type="molecule type" value="Genomic_DNA"/>
</dbReference>
<dbReference type="FunFam" id="3.30.70.330:FF:001228">
    <property type="entry name" value="RNA-binding protein RBP10, putative"/>
    <property type="match status" value="1"/>
</dbReference>
<dbReference type="Gene3D" id="3.30.70.330">
    <property type="match status" value="1"/>
</dbReference>
<dbReference type="KEGG" id="phet:94290895"/>
<feature type="region of interest" description="Disordered" evidence="2">
    <location>
        <begin position="461"/>
        <end position="519"/>
    </location>
</feature>
<evidence type="ECO:0000313" key="5">
    <source>
        <dbReference type="Proteomes" id="UP000674318"/>
    </source>
</evidence>
<dbReference type="Pfam" id="PF00076">
    <property type="entry name" value="RRM_1"/>
    <property type="match status" value="1"/>
</dbReference>
<dbReference type="InterPro" id="IPR035979">
    <property type="entry name" value="RBD_domain_sf"/>
</dbReference>
<dbReference type="GO" id="GO:0003723">
    <property type="term" value="F:RNA binding"/>
    <property type="evidence" value="ECO:0007669"/>
    <property type="project" value="UniProtKB-UniRule"/>
</dbReference>
<feature type="region of interest" description="Disordered" evidence="2">
    <location>
        <begin position="310"/>
        <end position="340"/>
    </location>
</feature>
<dbReference type="InterPro" id="IPR000504">
    <property type="entry name" value="RRM_dom"/>
</dbReference>
<feature type="domain" description="RRM" evidence="3">
    <location>
        <begin position="228"/>
        <end position="307"/>
    </location>
</feature>
<accession>A0A836LDN6</accession>
<protein>
    <recommendedName>
        <fullName evidence="3">RRM domain-containing protein</fullName>
    </recommendedName>
</protein>
<keyword evidence="1" id="KW-0694">RNA-binding</keyword>
<feature type="compositionally biased region" description="Polar residues" evidence="2">
    <location>
        <begin position="461"/>
        <end position="493"/>
    </location>
</feature>
<feature type="compositionally biased region" description="Polar residues" evidence="2">
    <location>
        <begin position="318"/>
        <end position="340"/>
    </location>
</feature>
<gene>
    <name evidence="4" type="ORF">JKF63_04846</name>
</gene>
<dbReference type="PROSITE" id="PS50102">
    <property type="entry name" value="RRM"/>
    <property type="match status" value="1"/>
</dbReference>
<dbReference type="RefSeq" id="XP_067757018.1">
    <property type="nucleotide sequence ID" value="XM_067900818.1"/>
</dbReference>
<evidence type="ECO:0000256" key="2">
    <source>
        <dbReference type="SAM" id="MobiDB-lite"/>
    </source>
</evidence>
<dbReference type="PANTHER" id="PTHR48037">
    <property type="entry name" value="ATPASE E1"/>
    <property type="match status" value="1"/>
</dbReference>
<dbReference type="AlphaFoldDB" id="A0A836LDN6"/>
<dbReference type="Proteomes" id="UP000674318">
    <property type="component" value="Unassembled WGS sequence"/>
</dbReference>
<dbReference type="InterPro" id="IPR012677">
    <property type="entry name" value="Nucleotide-bd_a/b_plait_sf"/>
</dbReference>